<keyword evidence="1" id="KW-0472">Membrane</keyword>
<sequence length="226" mass="25199">MDLSRLSTDRFLLSFNHRIDKNRVLEGGPWNFENHLIIFGEIGLDDDPLSVELNFNDFSVCVHGVPITQISVDLAHSIGRLWGMVKDVHLNSSSSTLSSFFKFRVSLDVRKPLLRATKLRTKNAGLLLFRLLMSVRGLFYFFVGLLVIPNSNVNQYVADFVDLGSNTQYGPWLRSEPRSHGSSSLLGFGGFGGACSFVRRSSSLCGQDFLGAFGPSVLLIRILWLP</sequence>
<dbReference type="PANTHER" id="PTHR31286">
    <property type="entry name" value="GLYCINE-RICH CELL WALL STRUCTURAL PROTEIN 1.8-LIKE"/>
    <property type="match status" value="1"/>
</dbReference>
<feature type="transmembrane region" description="Helical" evidence="1">
    <location>
        <begin position="127"/>
        <end position="148"/>
    </location>
</feature>
<organism evidence="2 3">
    <name type="scientific">Sesamum alatum</name>
    <dbReference type="NCBI Taxonomy" id="300844"/>
    <lineage>
        <taxon>Eukaryota</taxon>
        <taxon>Viridiplantae</taxon>
        <taxon>Streptophyta</taxon>
        <taxon>Embryophyta</taxon>
        <taxon>Tracheophyta</taxon>
        <taxon>Spermatophyta</taxon>
        <taxon>Magnoliopsida</taxon>
        <taxon>eudicotyledons</taxon>
        <taxon>Gunneridae</taxon>
        <taxon>Pentapetalae</taxon>
        <taxon>asterids</taxon>
        <taxon>lamiids</taxon>
        <taxon>Lamiales</taxon>
        <taxon>Pedaliaceae</taxon>
        <taxon>Sesamum</taxon>
    </lineage>
</organism>
<keyword evidence="1" id="KW-0812">Transmembrane</keyword>
<dbReference type="AlphaFoldDB" id="A0AAE2CXH9"/>
<reference evidence="2" key="1">
    <citation type="submission" date="2020-06" db="EMBL/GenBank/DDBJ databases">
        <authorList>
            <person name="Li T."/>
            <person name="Hu X."/>
            <person name="Zhang T."/>
            <person name="Song X."/>
            <person name="Zhang H."/>
            <person name="Dai N."/>
            <person name="Sheng W."/>
            <person name="Hou X."/>
            <person name="Wei L."/>
        </authorList>
    </citation>
    <scope>NUCLEOTIDE SEQUENCE</scope>
    <source>
        <strain evidence="2">3651</strain>
        <tissue evidence="2">Leaf</tissue>
    </source>
</reference>
<comment type="caution">
    <text evidence="2">The sequence shown here is derived from an EMBL/GenBank/DDBJ whole genome shotgun (WGS) entry which is preliminary data.</text>
</comment>
<gene>
    <name evidence="2" type="ORF">Salat_0146400</name>
</gene>
<evidence type="ECO:0000313" key="2">
    <source>
        <dbReference type="EMBL" id="KAK4438123.1"/>
    </source>
</evidence>
<dbReference type="InterPro" id="IPR040256">
    <property type="entry name" value="At4g02000-like"/>
</dbReference>
<evidence type="ECO:0008006" key="4">
    <source>
        <dbReference type="Google" id="ProtNLM"/>
    </source>
</evidence>
<accession>A0AAE2CXH9</accession>
<evidence type="ECO:0000256" key="1">
    <source>
        <dbReference type="SAM" id="Phobius"/>
    </source>
</evidence>
<evidence type="ECO:0000313" key="3">
    <source>
        <dbReference type="Proteomes" id="UP001293254"/>
    </source>
</evidence>
<keyword evidence="1" id="KW-1133">Transmembrane helix</keyword>
<keyword evidence="3" id="KW-1185">Reference proteome</keyword>
<dbReference type="EMBL" id="JACGWO010000001">
    <property type="protein sequence ID" value="KAK4438123.1"/>
    <property type="molecule type" value="Genomic_DNA"/>
</dbReference>
<reference evidence="2" key="2">
    <citation type="journal article" date="2024" name="Plant">
        <title>Genomic evolution and insights into agronomic trait innovations of Sesamum species.</title>
        <authorList>
            <person name="Miao H."/>
            <person name="Wang L."/>
            <person name="Qu L."/>
            <person name="Liu H."/>
            <person name="Sun Y."/>
            <person name="Le M."/>
            <person name="Wang Q."/>
            <person name="Wei S."/>
            <person name="Zheng Y."/>
            <person name="Lin W."/>
            <person name="Duan Y."/>
            <person name="Cao H."/>
            <person name="Xiong S."/>
            <person name="Wang X."/>
            <person name="Wei L."/>
            <person name="Li C."/>
            <person name="Ma Q."/>
            <person name="Ju M."/>
            <person name="Zhao R."/>
            <person name="Li G."/>
            <person name="Mu C."/>
            <person name="Tian Q."/>
            <person name="Mei H."/>
            <person name="Zhang T."/>
            <person name="Gao T."/>
            <person name="Zhang H."/>
        </authorList>
    </citation>
    <scope>NUCLEOTIDE SEQUENCE</scope>
    <source>
        <strain evidence="2">3651</strain>
    </source>
</reference>
<name>A0AAE2CXH9_9LAMI</name>
<proteinExistence type="predicted"/>
<protein>
    <recommendedName>
        <fullName evidence="4">DUF4283 domain-containing protein</fullName>
    </recommendedName>
</protein>
<dbReference type="PANTHER" id="PTHR31286:SF167">
    <property type="entry name" value="OS09G0268800 PROTEIN"/>
    <property type="match status" value="1"/>
</dbReference>
<dbReference type="Proteomes" id="UP001293254">
    <property type="component" value="Unassembled WGS sequence"/>
</dbReference>